<keyword evidence="2" id="KW-1185">Reference proteome</keyword>
<keyword evidence="1" id="KW-1133">Transmembrane helix</keyword>
<keyword evidence="1" id="KW-0812">Transmembrane</keyword>
<feature type="transmembrane region" description="Helical" evidence="1">
    <location>
        <begin position="36"/>
        <end position="54"/>
    </location>
</feature>
<evidence type="ECO:0000313" key="3">
    <source>
        <dbReference type="WBParaSite" id="ACRNAN_scaffold5116.g21791.t1"/>
    </source>
</evidence>
<protein>
    <submittedName>
        <fullName evidence="3">Uncharacterized protein</fullName>
    </submittedName>
</protein>
<evidence type="ECO:0000313" key="2">
    <source>
        <dbReference type="Proteomes" id="UP000887540"/>
    </source>
</evidence>
<sequence>MLQVVLTYPLALIVYLFLYMIKMTNTEDFVTISRYYTIYLQLGLALPYFIFYYFSQDYKQAFRQQFNVMRFCFSCCK</sequence>
<dbReference type="WBParaSite" id="ACRNAN_scaffold5116.g21791.t1">
    <property type="protein sequence ID" value="ACRNAN_scaffold5116.g21791.t1"/>
    <property type="gene ID" value="ACRNAN_scaffold5116.g21791"/>
</dbReference>
<feature type="transmembrane region" description="Helical" evidence="1">
    <location>
        <begin position="6"/>
        <end position="24"/>
    </location>
</feature>
<accession>A0A914E1S4</accession>
<dbReference type="AlphaFoldDB" id="A0A914E1S4"/>
<proteinExistence type="predicted"/>
<name>A0A914E1S4_9BILA</name>
<evidence type="ECO:0000256" key="1">
    <source>
        <dbReference type="SAM" id="Phobius"/>
    </source>
</evidence>
<dbReference type="Proteomes" id="UP000887540">
    <property type="component" value="Unplaced"/>
</dbReference>
<keyword evidence="1" id="KW-0472">Membrane</keyword>
<organism evidence="2 3">
    <name type="scientific">Acrobeloides nanus</name>
    <dbReference type="NCBI Taxonomy" id="290746"/>
    <lineage>
        <taxon>Eukaryota</taxon>
        <taxon>Metazoa</taxon>
        <taxon>Ecdysozoa</taxon>
        <taxon>Nematoda</taxon>
        <taxon>Chromadorea</taxon>
        <taxon>Rhabditida</taxon>
        <taxon>Tylenchina</taxon>
        <taxon>Cephalobomorpha</taxon>
        <taxon>Cephaloboidea</taxon>
        <taxon>Cephalobidae</taxon>
        <taxon>Acrobeloides</taxon>
    </lineage>
</organism>
<reference evidence="3" key="1">
    <citation type="submission" date="2022-11" db="UniProtKB">
        <authorList>
            <consortium name="WormBaseParasite"/>
        </authorList>
    </citation>
    <scope>IDENTIFICATION</scope>
</reference>